<dbReference type="PANTHER" id="PTHR11717:SF31">
    <property type="entry name" value="LOW MOLECULAR WEIGHT PROTEIN-TYROSINE-PHOSPHATASE ETP-RELATED"/>
    <property type="match status" value="1"/>
</dbReference>
<accession>A0A4S4FL74</accession>
<feature type="domain" description="Phosphotyrosine protein phosphatase I" evidence="1">
    <location>
        <begin position="2"/>
        <end position="145"/>
    </location>
</feature>
<dbReference type="Proteomes" id="UP000309133">
    <property type="component" value="Unassembled WGS sequence"/>
</dbReference>
<dbReference type="Pfam" id="PF01451">
    <property type="entry name" value="LMWPc"/>
    <property type="match status" value="1"/>
</dbReference>
<reference evidence="2 3" key="1">
    <citation type="submission" date="2019-04" db="EMBL/GenBank/DDBJ databases">
        <authorList>
            <person name="Jiang L."/>
        </authorList>
    </citation>
    <scope>NUCLEOTIDE SEQUENCE [LARGE SCALE GENOMIC DNA]</scope>
    <source>
        <strain evidence="2 3">YIM 131853</strain>
    </source>
</reference>
<comment type="caution">
    <text evidence="2">The sequence shown here is derived from an EMBL/GenBank/DDBJ whole genome shotgun (WGS) entry which is preliminary data.</text>
</comment>
<dbReference type="EMBL" id="SSSM01000004">
    <property type="protein sequence ID" value="THG30804.1"/>
    <property type="molecule type" value="Genomic_DNA"/>
</dbReference>
<dbReference type="PANTHER" id="PTHR11717">
    <property type="entry name" value="LOW MOLECULAR WEIGHT PROTEIN TYROSINE PHOSPHATASE"/>
    <property type="match status" value="1"/>
</dbReference>
<organism evidence="2 3">
    <name type="scientific">Naasia lichenicola</name>
    <dbReference type="NCBI Taxonomy" id="2565933"/>
    <lineage>
        <taxon>Bacteria</taxon>
        <taxon>Bacillati</taxon>
        <taxon>Actinomycetota</taxon>
        <taxon>Actinomycetes</taxon>
        <taxon>Micrococcales</taxon>
        <taxon>Microbacteriaceae</taxon>
        <taxon>Naasia</taxon>
    </lineage>
</organism>
<dbReference type="OrthoDB" id="9784339at2"/>
<dbReference type="InterPro" id="IPR023485">
    <property type="entry name" value="Ptyr_pPase"/>
</dbReference>
<protein>
    <recommendedName>
        <fullName evidence="1">Phosphotyrosine protein phosphatase I domain-containing protein</fullName>
    </recommendedName>
</protein>
<gene>
    <name evidence="2" type="ORF">E6C64_09205</name>
</gene>
<evidence type="ECO:0000259" key="1">
    <source>
        <dbReference type="SMART" id="SM00226"/>
    </source>
</evidence>
<dbReference type="SMART" id="SM00226">
    <property type="entry name" value="LMWPc"/>
    <property type="match status" value="1"/>
</dbReference>
<evidence type="ECO:0000313" key="3">
    <source>
        <dbReference type="Proteomes" id="UP000309133"/>
    </source>
</evidence>
<dbReference type="SUPFAM" id="SSF52788">
    <property type="entry name" value="Phosphotyrosine protein phosphatases I"/>
    <property type="match status" value="1"/>
</dbReference>
<dbReference type="InterPro" id="IPR036196">
    <property type="entry name" value="Ptyr_pPase_sf"/>
</dbReference>
<proteinExistence type="predicted"/>
<dbReference type="RefSeq" id="WP_136427217.1">
    <property type="nucleotide sequence ID" value="NZ_SSSM01000004.1"/>
</dbReference>
<dbReference type="InterPro" id="IPR050438">
    <property type="entry name" value="LMW_PTPase"/>
</dbReference>
<dbReference type="Gene3D" id="3.40.50.2300">
    <property type="match status" value="1"/>
</dbReference>
<evidence type="ECO:0000313" key="2">
    <source>
        <dbReference type="EMBL" id="THG30804.1"/>
    </source>
</evidence>
<dbReference type="GO" id="GO:0004725">
    <property type="term" value="F:protein tyrosine phosphatase activity"/>
    <property type="evidence" value="ECO:0007669"/>
    <property type="project" value="TreeGrafter"/>
</dbReference>
<name>A0A4S4FL74_9MICO</name>
<keyword evidence="3" id="KW-1185">Reference proteome</keyword>
<sequence>MPRILLVCTANVCRSAYASALLQEHLMWDPKESWVVESAGIRAVADGAICSMVHGRLDDVGLAEVAFSHVARQIDRSTIASADLILTAASEHRSAVVRMDPRASRRTFTLNEAAGLSKIAVPMQPNGVFAAKTPMHDFVEDLHAARPRLALDEPRGLLRRRSAHAIDISDGHNMRNGDHVHTLNDVRDAVDSIADALRSVYAVEADPGYRAAG</sequence>
<dbReference type="AlphaFoldDB" id="A0A4S4FL74"/>